<feature type="binding site" evidence="15">
    <location>
        <position position="138"/>
    </location>
    <ligand>
        <name>Fe cation</name>
        <dbReference type="ChEBI" id="CHEBI:24875"/>
    </ligand>
</feature>
<evidence type="ECO:0000256" key="13">
    <source>
        <dbReference type="ARBA" id="ARBA00023163"/>
    </source>
</evidence>
<evidence type="ECO:0000256" key="15">
    <source>
        <dbReference type="PIRSR" id="PIRSR602481-2"/>
    </source>
</evidence>
<comment type="subcellular location">
    <subcellularLocation>
        <location evidence="2">Cytoplasm</location>
    </subcellularLocation>
</comment>
<dbReference type="InterPro" id="IPR043135">
    <property type="entry name" value="Fur_C"/>
</dbReference>
<evidence type="ECO:0000313" key="16">
    <source>
        <dbReference type="EMBL" id="RXJ68011.1"/>
    </source>
</evidence>
<dbReference type="CDD" id="cd07153">
    <property type="entry name" value="Fur_like"/>
    <property type="match status" value="1"/>
</dbReference>
<dbReference type="AlphaFoldDB" id="A0A4Q0YGU9"/>
<dbReference type="GO" id="GO:0045892">
    <property type="term" value="P:negative regulation of DNA-templated transcription"/>
    <property type="evidence" value="ECO:0007669"/>
    <property type="project" value="TreeGrafter"/>
</dbReference>
<evidence type="ECO:0000256" key="5">
    <source>
        <dbReference type="ARBA" id="ARBA00020910"/>
    </source>
</evidence>
<evidence type="ECO:0000256" key="11">
    <source>
        <dbReference type="ARBA" id="ARBA00023015"/>
    </source>
</evidence>
<evidence type="ECO:0000256" key="4">
    <source>
        <dbReference type="ARBA" id="ARBA00011738"/>
    </source>
</evidence>
<dbReference type="PANTHER" id="PTHR33202">
    <property type="entry name" value="ZINC UPTAKE REGULATION PROTEIN"/>
    <property type="match status" value="1"/>
</dbReference>
<dbReference type="RefSeq" id="WP_128981412.1">
    <property type="nucleotide sequence ID" value="NZ_PDKJ01000007.1"/>
</dbReference>
<dbReference type="EMBL" id="PDKJ01000007">
    <property type="protein sequence ID" value="RXJ68011.1"/>
    <property type="molecule type" value="Genomic_DNA"/>
</dbReference>
<dbReference type="InterPro" id="IPR036388">
    <property type="entry name" value="WH-like_DNA-bd_sf"/>
</dbReference>
<comment type="caution">
    <text evidence="16">The sequence shown here is derived from an EMBL/GenBank/DDBJ whole genome shotgun (WGS) entry which is preliminary data.</text>
</comment>
<dbReference type="GO" id="GO:0005829">
    <property type="term" value="C:cytosol"/>
    <property type="evidence" value="ECO:0007669"/>
    <property type="project" value="TreeGrafter"/>
</dbReference>
<proteinExistence type="inferred from homology"/>
<evidence type="ECO:0000256" key="10">
    <source>
        <dbReference type="ARBA" id="ARBA00023004"/>
    </source>
</evidence>
<feature type="binding site" evidence="14">
    <location>
        <position position="109"/>
    </location>
    <ligand>
        <name>Zn(2+)</name>
        <dbReference type="ChEBI" id="CHEBI:29105"/>
    </ligand>
</feature>
<keyword evidence="7" id="KW-0678">Repressor</keyword>
<dbReference type="Pfam" id="PF01475">
    <property type="entry name" value="FUR"/>
    <property type="match status" value="1"/>
</dbReference>
<name>A0A4Q0YGU9_9BACT</name>
<dbReference type="GO" id="GO:0003700">
    <property type="term" value="F:DNA-binding transcription factor activity"/>
    <property type="evidence" value="ECO:0007669"/>
    <property type="project" value="InterPro"/>
</dbReference>
<keyword evidence="8 14" id="KW-0479">Metal-binding</keyword>
<dbReference type="SUPFAM" id="SSF46785">
    <property type="entry name" value="Winged helix' DNA-binding domain"/>
    <property type="match status" value="1"/>
</dbReference>
<keyword evidence="11" id="KW-0805">Transcription regulation</keyword>
<evidence type="ECO:0000256" key="9">
    <source>
        <dbReference type="ARBA" id="ARBA00022833"/>
    </source>
</evidence>
<comment type="cofactor">
    <cofactor evidence="15">
        <name>Mn(2+)</name>
        <dbReference type="ChEBI" id="CHEBI:29035"/>
    </cofactor>
    <cofactor evidence="15">
        <name>Fe(2+)</name>
        <dbReference type="ChEBI" id="CHEBI:29033"/>
    </cofactor>
    <text evidence="15">Binds 1 Mn(2+) or Fe(2+) ion per subunit.</text>
</comment>
<evidence type="ECO:0000256" key="6">
    <source>
        <dbReference type="ARBA" id="ARBA00022490"/>
    </source>
</evidence>
<comment type="cofactor">
    <cofactor evidence="14">
        <name>Zn(2+)</name>
        <dbReference type="ChEBI" id="CHEBI:29105"/>
    </cofactor>
    <text evidence="14">Binds 1 zinc ion per subunit.</text>
</comment>
<feature type="binding site" evidence="14">
    <location>
        <position position="106"/>
    </location>
    <ligand>
        <name>Zn(2+)</name>
        <dbReference type="ChEBI" id="CHEBI:29105"/>
    </ligand>
</feature>
<keyword evidence="12" id="KW-0238">DNA-binding</keyword>
<evidence type="ECO:0000313" key="17">
    <source>
        <dbReference type="Proteomes" id="UP000290172"/>
    </source>
</evidence>
<feature type="binding site" evidence="14">
    <location>
        <position position="149"/>
    </location>
    <ligand>
        <name>Zn(2+)</name>
        <dbReference type="ChEBI" id="CHEBI:29105"/>
    </ligand>
</feature>
<dbReference type="GO" id="GO:1900705">
    <property type="term" value="P:negative regulation of siderophore biosynthetic process"/>
    <property type="evidence" value="ECO:0007669"/>
    <property type="project" value="TreeGrafter"/>
</dbReference>
<dbReference type="GO" id="GO:0008270">
    <property type="term" value="F:zinc ion binding"/>
    <property type="evidence" value="ECO:0007669"/>
    <property type="project" value="TreeGrafter"/>
</dbReference>
<evidence type="ECO:0000256" key="12">
    <source>
        <dbReference type="ARBA" id="ARBA00023125"/>
    </source>
</evidence>
<feature type="binding site" evidence="15">
    <location>
        <position position="102"/>
    </location>
    <ligand>
        <name>Fe cation</name>
        <dbReference type="ChEBI" id="CHEBI:24875"/>
    </ligand>
</feature>
<comment type="subunit">
    <text evidence="4">Homodimer.</text>
</comment>
<reference evidence="16 17" key="1">
    <citation type="submission" date="2017-10" db="EMBL/GenBank/DDBJ databases">
        <title>Genomics of the genus Arcobacter.</title>
        <authorList>
            <person name="Perez-Cataluna A."/>
            <person name="Figueras M.J."/>
        </authorList>
    </citation>
    <scope>NUCLEOTIDE SEQUENCE [LARGE SCALE GENOMIC DNA]</scope>
    <source>
        <strain evidence="16 17">CECT 8993</strain>
    </source>
</reference>
<keyword evidence="13" id="KW-0804">Transcription</keyword>
<keyword evidence="10 15" id="KW-0408">Iron</keyword>
<evidence type="ECO:0000256" key="3">
    <source>
        <dbReference type="ARBA" id="ARBA00007957"/>
    </source>
</evidence>
<protein>
    <recommendedName>
        <fullName evidence="5">Ferric uptake regulation protein</fullName>
    </recommendedName>
</protein>
<feature type="binding site" evidence="15">
    <location>
        <position position="121"/>
    </location>
    <ligand>
        <name>Fe cation</name>
        <dbReference type="ChEBI" id="CHEBI:24875"/>
    </ligand>
</feature>
<dbReference type="PANTHER" id="PTHR33202:SF2">
    <property type="entry name" value="FERRIC UPTAKE REGULATION PROTEIN"/>
    <property type="match status" value="1"/>
</dbReference>
<organism evidence="16 17">
    <name type="scientific">Halarcobacter ebronensis</name>
    <dbReference type="NCBI Taxonomy" id="1462615"/>
    <lineage>
        <taxon>Bacteria</taxon>
        <taxon>Pseudomonadati</taxon>
        <taxon>Campylobacterota</taxon>
        <taxon>Epsilonproteobacteria</taxon>
        <taxon>Campylobacterales</taxon>
        <taxon>Arcobacteraceae</taxon>
        <taxon>Halarcobacter</taxon>
    </lineage>
</organism>
<feature type="binding site" evidence="14">
    <location>
        <position position="146"/>
    </location>
    <ligand>
        <name>Zn(2+)</name>
        <dbReference type="ChEBI" id="CHEBI:29105"/>
    </ligand>
</feature>
<dbReference type="InterPro" id="IPR036390">
    <property type="entry name" value="WH_DNA-bd_sf"/>
</dbReference>
<dbReference type="Proteomes" id="UP000290172">
    <property type="component" value="Unassembled WGS sequence"/>
</dbReference>
<sequence length="155" mass="18374">MGKLEDKHFDIFIKNYKEHISKLGFKNTIQKDYILKVLYYSEHHLSAEEITDKIQKEFNIDIGIATVYRSLNFFEEMKLVEILNIGDGTRRYEFKFNKKHHDHLICTSCNKIIEFSDDIIELNQIKIAEKNGYLLNDHSMIIYGLCDNCCEQTKE</sequence>
<dbReference type="Gene3D" id="3.30.1490.190">
    <property type="match status" value="1"/>
</dbReference>
<keyword evidence="6" id="KW-0963">Cytoplasm</keyword>
<evidence type="ECO:0000256" key="14">
    <source>
        <dbReference type="PIRSR" id="PIRSR602481-1"/>
    </source>
</evidence>
<comment type="function">
    <text evidence="1">Acts as a global negative controlling element, employing Fe(2+) as a cofactor to bind the operator of the repressed genes.</text>
</comment>
<evidence type="ECO:0000256" key="7">
    <source>
        <dbReference type="ARBA" id="ARBA00022491"/>
    </source>
</evidence>
<dbReference type="InterPro" id="IPR002481">
    <property type="entry name" value="FUR"/>
</dbReference>
<dbReference type="GO" id="GO:0000976">
    <property type="term" value="F:transcription cis-regulatory region binding"/>
    <property type="evidence" value="ECO:0007669"/>
    <property type="project" value="TreeGrafter"/>
</dbReference>
<evidence type="ECO:0000256" key="2">
    <source>
        <dbReference type="ARBA" id="ARBA00004496"/>
    </source>
</evidence>
<accession>A0A4Q0YGU9</accession>
<dbReference type="FunFam" id="3.30.1490.190:FF:000001">
    <property type="entry name" value="Ferric uptake regulation protein"/>
    <property type="match status" value="1"/>
</dbReference>
<feature type="binding site" evidence="15">
    <location>
        <position position="100"/>
    </location>
    <ligand>
        <name>Fe cation</name>
        <dbReference type="ChEBI" id="CHEBI:24875"/>
    </ligand>
</feature>
<keyword evidence="9 14" id="KW-0862">Zinc</keyword>
<evidence type="ECO:0000256" key="8">
    <source>
        <dbReference type="ARBA" id="ARBA00022723"/>
    </source>
</evidence>
<evidence type="ECO:0000256" key="1">
    <source>
        <dbReference type="ARBA" id="ARBA00002997"/>
    </source>
</evidence>
<dbReference type="Gene3D" id="1.10.10.10">
    <property type="entry name" value="Winged helix-like DNA-binding domain superfamily/Winged helix DNA-binding domain"/>
    <property type="match status" value="1"/>
</dbReference>
<gene>
    <name evidence="16" type="ORF">CRV08_09390</name>
</gene>
<comment type="similarity">
    <text evidence="3">Belongs to the Fur family.</text>
</comment>